<dbReference type="Gene3D" id="1.20.58.60">
    <property type="match status" value="7"/>
</dbReference>
<evidence type="ECO:0000313" key="5">
    <source>
        <dbReference type="Proteomes" id="UP000728032"/>
    </source>
</evidence>
<feature type="region of interest" description="Disordered" evidence="3">
    <location>
        <begin position="362"/>
        <end position="403"/>
    </location>
</feature>
<dbReference type="AlphaFoldDB" id="A0A7R9LK47"/>
<gene>
    <name evidence="4" type="ORF">ONB1V03_LOCUS3338</name>
</gene>
<dbReference type="EMBL" id="CAJPVJ010000963">
    <property type="protein sequence ID" value="CAG2163773.1"/>
    <property type="molecule type" value="Genomic_DNA"/>
</dbReference>
<proteinExistence type="predicted"/>
<name>A0A7R9LK47_9ACAR</name>
<feature type="compositionally biased region" description="Low complexity" evidence="3">
    <location>
        <begin position="388"/>
        <end position="400"/>
    </location>
</feature>
<reference evidence="4" key="1">
    <citation type="submission" date="2020-11" db="EMBL/GenBank/DDBJ databases">
        <authorList>
            <person name="Tran Van P."/>
        </authorList>
    </citation>
    <scope>NUCLEOTIDE SEQUENCE</scope>
</reference>
<evidence type="ECO:0008006" key="6">
    <source>
        <dbReference type="Google" id="ProtNLM"/>
    </source>
</evidence>
<evidence type="ECO:0000313" key="4">
    <source>
        <dbReference type="EMBL" id="CAD7641943.1"/>
    </source>
</evidence>
<dbReference type="InterPro" id="IPR018159">
    <property type="entry name" value="Spectrin/alpha-actinin"/>
</dbReference>
<dbReference type="CDD" id="cd00176">
    <property type="entry name" value="SPEC"/>
    <property type="match status" value="3"/>
</dbReference>
<dbReference type="Pfam" id="PF00435">
    <property type="entry name" value="Spectrin"/>
    <property type="match status" value="4"/>
</dbReference>
<feature type="coiled-coil region" evidence="2">
    <location>
        <begin position="937"/>
        <end position="984"/>
    </location>
</feature>
<feature type="coiled-coil region" evidence="2">
    <location>
        <begin position="291"/>
        <end position="360"/>
    </location>
</feature>
<keyword evidence="2" id="KW-0175">Coiled coil</keyword>
<organism evidence="4">
    <name type="scientific">Oppiella nova</name>
    <dbReference type="NCBI Taxonomy" id="334625"/>
    <lineage>
        <taxon>Eukaryota</taxon>
        <taxon>Metazoa</taxon>
        <taxon>Ecdysozoa</taxon>
        <taxon>Arthropoda</taxon>
        <taxon>Chelicerata</taxon>
        <taxon>Arachnida</taxon>
        <taxon>Acari</taxon>
        <taxon>Acariformes</taxon>
        <taxon>Sarcoptiformes</taxon>
        <taxon>Oribatida</taxon>
        <taxon>Brachypylina</taxon>
        <taxon>Oppioidea</taxon>
        <taxon>Oppiidae</taxon>
        <taxon>Oppiella</taxon>
    </lineage>
</organism>
<keyword evidence="5" id="KW-1185">Reference proteome</keyword>
<dbReference type="PANTHER" id="PTHR11915">
    <property type="entry name" value="SPECTRIN/FILAMIN RELATED CYTOSKELETAL PROTEIN"/>
    <property type="match status" value="1"/>
</dbReference>
<evidence type="ECO:0000256" key="3">
    <source>
        <dbReference type="SAM" id="MobiDB-lite"/>
    </source>
</evidence>
<sequence length="1217" mass="140878">MYVMCFFEALHNDSADTSDSKCEASSSDLDQKKISEYQSNLEDILTWMLGAEEQLSNCEPVANNDLETVKHLFHDNELFMIELSHYQQKIEEMFIEGRQLIRSNACDSDERDEISLQMDLLNARWDQLRIKAMDRQQQLNDSLMSLQQTQLDALREWLTSAEVKICDFSNIGSSLSAVKEQLKQHKQLMKQVEEQQEVVNLVSNMVVINDDNNSDNDFGALEDQLEALAERWRHVCRFVEDTGSNLHTIYNSWKILNEEERKFSQWLTKLDRRLTEMEDAANETTPGSKFVLDLVKRLQRMENEMECQQTNSSNLADQAQILLAKLNRGSDAALEITRNLERLTQNWDAMLQRMEQLGEALNTLSQPASSRSSTSSQASSPDKKEISSSETSSTASTPTTNAKKRRLDSWRIQEWQKALDTLSSWLERVEEALGIDTEDDEGSLLWESLAIEEQQVLLEDTEADVENRKTEFEQLISQGKQIVEDLANIGEDSQTIEEVVHTILERWIEVNQTMDERQKRVNAFLEVNRIHSESDAMTRVLETHHKWLESAEESINKTEELPKLLDQSKLRLKSMQSQKERVQKITEDILRLCAEIASSSNESTINDVKSFISYWDETNKKIINFNKRLRSASSQIHSVGHEEIDSAPKEQKETQSVQKEVSKEVSKEQFPPRYIELSKSIEKLMECLNKTNTSIDSDFMDSINDTNALEKELKKFEELIKTVCSKDTNLRNINKGVKEVLDSKAMSKEVMSLLSKSTDELNLKWDSVNNKIKSRIELINKSLQTISLLEEEIVSLDKWMDEVDVFLNEDIAIGDLETLEQQLEQCNKLQKDIKITIQSSIDNVNKNAVEITKNFNLRNVSKFNEINEKWEKLKNATIDKNNKLKIVLQNSNAIHEMLTESEDYVVKTNDEVGNVTQITGNDFYAALNKLKYVLTEISDKKREIKIIKEKLDEINLNQLTTGSLEDLRQRYIAIQNSLEKFESIINETINDVKKSQSMAGEIKRLIMNENDWLDRLAKKLKRSPQLAADAEEISECLDDLENYIRNKPNDRMERIQEISKILAERQMSSELLEKDVQRVAERWDSLSREAKERQKELETTQSESQQCERQLLSVLRWIQSVEFELKNRLDNEVLAEDLPEEVDKMEKEFDSYANTLSALRSYTDKYRLQDRNEAAVRLEEQTELIQQRYDELLNNFKQYKTSGSESKVMKATAAITP</sequence>
<evidence type="ECO:0000256" key="2">
    <source>
        <dbReference type="SAM" id="Coils"/>
    </source>
</evidence>
<dbReference type="Proteomes" id="UP000728032">
    <property type="component" value="Unassembled WGS sequence"/>
</dbReference>
<keyword evidence="1" id="KW-0677">Repeat</keyword>
<dbReference type="SUPFAM" id="SSF46966">
    <property type="entry name" value="Spectrin repeat"/>
    <property type="match status" value="8"/>
</dbReference>
<feature type="compositionally biased region" description="Low complexity" evidence="3">
    <location>
        <begin position="365"/>
        <end position="380"/>
    </location>
</feature>
<dbReference type="SMART" id="SM00150">
    <property type="entry name" value="SPEC"/>
    <property type="match status" value="6"/>
</dbReference>
<dbReference type="EMBL" id="OC915788">
    <property type="protein sequence ID" value="CAD7641943.1"/>
    <property type="molecule type" value="Genomic_DNA"/>
</dbReference>
<dbReference type="InterPro" id="IPR002017">
    <property type="entry name" value="Spectrin_repeat"/>
</dbReference>
<protein>
    <recommendedName>
        <fullName evidence="6">Dystrophin</fullName>
    </recommendedName>
</protein>
<feature type="coiled-coil region" evidence="2">
    <location>
        <begin position="451"/>
        <end position="478"/>
    </location>
</feature>
<evidence type="ECO:0000256" key="1">
    <source>
        <dbReference type="ARBA" id="ARBA00022737"/>
    </source>
</evidence>
<accession>A0A7R9LK47</accession>
<dbReference type="OrthoDB" id="6627073at2759"/>